<dbReference type="NCBIfam" id="TIGR03919">
    <property type="entry name" value="T7SS_EccB"/>
    <property type="match status" value="1"/>
</dbReference>
<dbReference type="InterPro" id="IPR044857">
    <property type="entry name" value="T7SS_EccB_R1"/>
</dbReference>
<keyword evidence="3" id="KW-1003">Cell membrane</keyword>
<dbReference type="Pfam" id="PF05108">
    <property type="entry name" value="T7SS_ESX1_EccB"/>
    <property type="match status" value="1"/>
</dbReference>
<evidence type="ECO:0000256" key="3">
    <source>
        <dbReference type="ARBA" id="ARBA00022475"/>
    </source>
</evidence>
<keyword evidence="4 10" id="KW-0812">Transmembrane</keyword>
<dbReference type="Gene3D" id="2.40.50.910">
    <property type="entry name" value="Type VII secretion system EccB, repeat 3 domain"/>
    <property type="match status" value="1"/>
</dbReference>
<evidence type="ECO:0000256" key="9">
    <source>
        <dbReference type="ARBA" id="ARBA00023136"/>
    </source>
</evidence>
<evidence type="ECO:0000256" key="7">
    <source>
        <dbReference type="ARBA" id="ARBA00022840"/>
    </source>
</evidence>
<organism evidence="11 12">
    <name type="scientific">Actinocatenispora rupis</name>
    <dbReference type="NCBI Taxonomy" id="519421"/>
    <lineage>
        <taxon>Bacteria</taxon>
        <taxon>Bacillati</taxon>
        <taxon>Actinomycetota</taxon>
        <taxon>Actinomycetes</taxon>
        <taxon>Micromonosporales</taxon>
        <taxon>Micromonosporaceae</taxon>
        <taxon>Actinocatenispora</taxon>
    </lineage>
</organism>
<evidence type="ECO:0000256" key="6">
    <source>
        <dbReference type="ARBA" id="ARBA00022801"/>
    </source>
</evidence>
<evidence type="ECO:0000256" key="1">
    <source>
        <dbReference type="ARBA" id="ARBA00004162"/>
    </source>
</evidence>
<proteinExistence type="inferred from homology"/>
<dbReference type="GO" id="GO:0016787">
    <property type="term" value="F:hydrolase activity"/>
    <property type="evidence" value="ECO:0007669"/>
    <property type="project" value="UniProtKB-KW"/>
</dbReference>
<evidence type="ECO:0000256" key="8">
    <source>
        <dbReference type="ARBA" id="ARBA00022989"/>
    </source>
</evidence>
<dbReference type="Proteomes" id="UP000612808">
    <property type="component" value="Unassembled WGS sequence"/>
</dbReference>
<keyword evidence="9 10" id="KW-0472">Membrane</keyword>
<gene>
    <name evidence="11" type="ORF">Aru02nite_44300</name>
</gene>
<dbReference type="PANTHER" id="PTHR40765">
    <property type="entry name" value="ESX-2 SECRETION SYSTEM ATPASE ECCB2"/>
    <property type="match status" value="1"/>
</dbReference>
<dbReference type="GO" id="GO:0005886">
    <property type="term" value="C:plasma membrane"/>
    <property type="evidence" value="ECO:0007669"/>
    <property type="project" value="UniProtKB-SubCell"/>
</dbReference>
<comment type="subcellular location">
    <subcellularLocation>
        <location evidence="1">Cell membrane</location>
        <topology evidence="1">Single-pass membrane protein</topology>
    </subcellularLocation>
</comment>
<name>A0A8J3J0H9_9ACTN</name>
<dbReference type="PANTHER" id="PTHR40765:SF2">
    <property type="entry name" value="ESX-2 SECRETION SYSTEM ATPASE ECCB2"/>
    <property type="match status" value="1"/>
</dbReference>
<accession>A0A8J3J0H9</accession>
<evidence type="ECO:0000256" key="5">
    <source>
        <dbReference type="ARBA" id="ARBA00022741"/>
    </source>
</evidence>
<sequence length="455" mass="46215">MIQRVISALVMRETDPAQAPLRRGVGAVFAGVMIAILVGAGFGVYGIFTGIGSLKWKTDGSVVVEKETGATFVYRGRVLHPMLNYASALLASGGGGKTYRVNAEELQAVPRGVPAGIPGAPNSLPPGTAHVGAPWTLCSVPGQDVTGARATSTALTVGRGPKGGTRLGSKGLLVRDTSDDLIYLIWNSHRYRINDPEKIVPALFGAQVDATAVGTAMVNGVPAGLDIGPIDVPQHGSASAAVSGHSNGDLLAAQTGSGTQYYLVFSDGVAPITALQKDIVQAQYSSQPQRVSVSDATAMKHSGHLVTTSDENVRPPATVPALQHAQADQSVCAEVVNASGDEQIVVGSSVAAMSTGVQSPSRSGAGTALVDRILVPPGRVAIVRSLPADGGGAGTFDVVTDIGQRFPVPSLDALGMLGYSASYAVSMPAGLVHTIPAGPTLDPSAALAPATPSGR</sequence>
<dbReference type="InterPro" id="IPR007795">
    <property type="entry name" value="T7SS_EccB"/>
</dbReference>
<keyword evidence="7" id="KW-0067">ATP-binding</keyword>
<keyword evidence="6" id="KW-0378">Hydrolase</keyword>
<keyword evidence="12" id="KW-1185">Reference proteome</keyword>
<keyword evidence="8 10" id="KW-1133">Transmembrane helix</keyword>
<protein>
    <submittedName>
        <fullName evidence="11">Type VII secretion protein EccB</fullName>
    </submittedName>
</protein>
<feature type="transmembrane region" description="Helical" evidence="10">
    <location>
        <begin position="25"/>
        <end position="48"/>
    </location>
</feature>
<comment type="similarity">
    <text evidence="2">Belongs to the EccB family.</text>
</comment>
<reference evidence="11" key="1">
    <citation type="submission" date="2021-01" db="EMBL/GenBank/DDBJ databases">
        <title>Whole genome shotgun sequence of Actinocatenispora rupis NBRC 107355.</title>
        <authorList>
            <person name="Komaki H."/>
            <person name="Tamura T."/>
        </authorList>
    </citation>
    <scope>NUCLEOTIDE SEQUENCE</scope>
    <source>
        <strain evidence="11">NBRC 107355</strain>
    </source>
</reference>
<evidence type="ECO:0000256" key="10">
    <source>
        <dbReference type="SAM" id="Phobius"/>
    </source>
</evidence>
<dbReference type="GO" id="GO:0005576">
    <property type="term" value="C:extracellular region"/>
    <property type="evidence" value="ECO:0007669"/>
    <property type="project" value="TreeGrafter"/>
</dbReference>
<evidence type="ECO:0000313" key="11">
    <source>
        <dbReference type="EMBL" id="GID13541.1"/>
    </source>
</evidence>
<dbReference type="AlphaFoldDB" id="A0A8J3J0H9"/>
<dbReference type="InterPro" id="IPR042485">
    <property type="entry name" value="T7SS_EccB_R3"/>
</dbReference>
<dbReference type="Gene3D" id="3.30.2390.20">
    <property type="entry name" value="Type VII secretion system EccB, repeat 1 domain"/>
    <property type="match status" value="1"/>
</dbReference>
<dbReference type="EMBL" id="BOMB01000024">
    <property type="protein sequence ID" value="GID13541.1"/>
    <property type="molecule type" value="Genomic_DNA"/>
</dbReference>
<comment type="caution">
    <text evidence="11">The sequence shown here is derived from an EMBL/GenBank/DDBJ whole genome shotgun (WGS) entry which is preliminary data.</text>
</comment>
<dbReference type="GO" id="GO:0005524">
    <property type="term" value="F:ATP binding"/>
    <property type="evidence" value="ECO:0007669"/>
    <property type="project" value="UniProtKB-KW"/>
</dbReference>
<evidence type="ECO:0000313" key="12">
    <source>
        <dbReference type="Proteomes" id="UP000612808"/>
    </source>
</evidence>
<evidence type="ECO:0000256" key="2">
    <source>
        <dbReference type="ARBA" id="ARBA00008149"/>
    </source>
</evidence>
<keyword evidence="5" id="KW-0547">Nucleotide-binding</keyword>
<evidence type="ECO:0000256" key="4">
    <source>
        <dbReference type="ARBA" id="ARBA00022692"/>
    </source>
</evidence>